<keyword evidence="1" id="KW-0732">Signal</keyword>
<dbReference type="EMBL" id="QYUO01000003">
    <property type="protein sequence ID" value="RJF92557.1"/>
    <property type="molecule type" value="Genomic_DNA"/>
</dbReference>
<keyword evidence="3" id="KW-1185">Reference proteome</keyword>
<evidence type="ECO:0000313" key="2">
    <source>
        <dbReference type="EMBL" id="RJF92557.1"/>
    </source>
</evidence>
<name>A0A3A3FHC8_9BURK</name>
<protein>
    <submittedName>
        <fullName evidence="2">DUF1302 domain-containing protein</fullName>
    </submittedName>
</protein>
<feature type="chain" id="PRO_5017213757" evidence="1">
    <location>
        <begin position="32"/>
        <end position="574"/>
    </location>
</feature>
<feature type="signal peptide" evidence="1">
    <location>
        <begin position="1"/>
        <end position="31"/>
    </location>
</feature>
<reference evidence="3" key="1">
    <citation type="submission" date="2018-09" db="EMBL/GenBank/DDBJ databases">
        <authorList>
            <person name="Zhu H."/>
        </authorList>
    </citation>
    <scope>NUCLEOTIDE SEQUENCE [LARGE SCALE GENOMIC DNA]</scope>
    <source>
        <strain evidence="3">K1R23-30</strain>
    </source>
</reference>
<gene>
    <name evidence="2" type="ORF">D3871_28595</name>
</gene>
<dbReference type="OrthoDB" id="8522166at2"/>
<proteinExistence type="predicted"/>
<accession>A0A3A3FHC8</accession>
<dbReference type="Proteomes" id="UP000265955">
    <property type="component" value="Unassembled WGS sequence"/>
</dbReference>
<sequence length="574" mass="61560">MKRIQQVKAPLRLRGIAEAVLVMACAPSAFAAATVQIGDNTSFDYGATVSYGVGVRAKSPSDALINGPVGAAGLPTTINSDDGDRNFKRHSLTTNRMSVLLEGHLKHDNVGLFVRGSAFYDSVYNRGNDNNSPGTVNKSGPFNEFTSGARDYEGRRARLLDAYLYGNFNAGDSKVNLRAGNHVVQWGESLYFPNIAGAQAPADATKANVPGAEVKDILLPSGQVSGQWSLSDNVSLLGYYQYQYRPTELSPAGSYFSFADMLGPGADRIYTLANPLLMSPATAGLPGLPTALTAVRGPDIRPKDSGQWGIGSRFRISDRTELGAYHLRYHDKNPSVVTNLGVATLYPGNAAFGIPPITSAVLPPQFQALPVGYQVKYFDNIKLTGVSFSTQLEGISLAGEVSYRDGAPVLVDTLLGPTATRSKSWQGQVSAIQTFEKTPLADAMTLVGEIGVHRVSSVEAVDMAGMRFNQLSNSRSSWAYAIAWTLNYNNVFNGWDMAVPITFQHLVNGVPAVAASFGSLTGEGDKRLSVGTTFKYLNNLEIGLSYNAFLGSADARLRPLADRDYLALSAKYSF</sequence>
<comment type="caution">
    <text evidence="2">The sequence shown here is derived from an EMBL/GenBank/DDBJ whole genome shotgun (WGS) entry which is preliminary data.</text>
</comment>
<evidence type="ECO:0000313" key="3">
    <source>
        <dbReference type="Proteomes" id="UP000265955"/>
    </source>
</evidence>
<organism evidence="2 3">
    <name type="scientific">Noviherbaspirillum saxi</name>
    <dbReference type="NCBI Taxonomy" id="2320863"/>
    <lineage>
        <taxon>Bacteria</taxon>
        <taxon>Pseudomonadati</taxon>
        <taxon>Pseudomonadota</taxon>
        <taxon>Betaproteobacteria</taxon>
        <taxon>Burkholderiales</taxon>
        <taxon>Oxalobacteraceae</taxon>
        <taxon>Noviherbaspirillum</taxon>
    </lineage>
</organism>
<evidence type="ECO:0000256" key="1">
    <source>
        <dbReference type="SAM" id="SignalP"/>
    </source>
</evidence>
<dbReference type="RefSeq" id="WP_119772497.1">
    <property type="nucleotide sequence ID" value="NZ_QYUO01000003.1"/>
</dbReference>
<dbReference type="Pfam" id="PF06980">
    <property type="entry name" value="DUF1302"/>
    <property type="match status" value="1"/>
</dbReference>
<dbReference type="AlphaFoldDB" id="A0A3A3FHC8"/>
<dbReference type="InterPro" id="IPR010727">
    <property type="entry name" value="DUF1302"/>
</dbReference>